<dbReference type="SUPFAM" id="SSF53474">
    <property type="entry name" value="alpha/beta-Hydrolases"/>
    <property type="match status" value="1"/>
</dbReference>
<evidence type="ECO:0000256" key="2">
    <source>
        <dbReference type="SAM" id="Phobius"/>
    </source>
</evidence>
<accession>A0ABW1G6E2</accession>
<dbReference type="InterPro" id="IPR029058">
    <property type="entry name" value="AB_hydrolase_fold"/>
</dbReference>
<dbReference type="GO" id="GO:0016787">
    <property type="term" value="F:hydrolase activity"/>
    <property type="evidence" value="ECO:0007669"/>
    <property type="project" value="UniProtKB-KW"/>
</dbReference>
<dbReference type="Proteomes" id="UP001596174">
    <property type="component" value="Unassembled WGS sequence"/>
</dbReference>
<organism evidence="3 4">
    <name type="scientific">Streptacidiphilus monticola</name>
    <dbReference type="NCBI Taxonomy" id="2161674"/>
    <lineage>
        <taxon>Bacteria</taxon>
        <taxon>Bacillati</taxon>
        <taxon>Actinomycetota</taxon>
        <taxon>Actinomycetes</taxon>
        <taxon>Kitasatosporales</taxon>
        <taxon>Streptomycetaceae</taxon>
        <taxon>Streptacidiphilus</taxon>
    </lineage>
</organism>
<proteinExistence type="predicted"/>
<evidence type="ECO:0000256" key="1">
    <source>
        <dbReference type="SAM" id="MobiDB-lite"/>
    </source>
</evidence>
<evidence type="ECO:0000313" key="3">
    <source>
        <dbReference type="EMBL" id="MFC5910320.1"/>
    </source>
</evidence>
<keyword evidence="2" id="KW-0812">Transmembrane</keyword>
<evidence type="ECO:0000313" key="4">
    <source>
        <dbReference type="Proteomes" id="UP001596174"/>
    </source>
</evidence>
<feature type="region of interest" description="Disordered" evidence="1">
    <location>
        <begin position="350"/>
        <end position="375"/>
    </location>
</feature>
<keyword evidence="2" id="KW-0472">Membrane</keyword>
<gene>
    <name evidence="3" type="ORF">ACFP3V_24245</name>
</gene>
<name>A0ABW1G6E2_9ACTN</name>
<keyword evidence="4" id="KW-1185">Reference proteome</keyword>
<dbReference type="InterPro" id="IPR000801">
    <property type="entry name" value="Esterase-like"/>
</dbReference>
<feature type="transmembrane region" description="Helical" evidence="2">
    <location>
        <begin position="39"/>
        <end position="60"/>
    </location>
</feature>
<dbReference type="PANTHER" id="PTHR48098">
    <property type="entry name" value="ENTEROCHELIN ESTERASE-RELATED"/>
    <property type="match status" value="1"/>
</dbReference>
<dbReference type="Pfam" id="PF00756">
    <property type="entry name" value="Esterase"/>
    <property type="match status" value="1"/>
</dbReference>
<dbReference type="EMBL" id="JBHSQJ010000108">
    <property type="protein sequence ID" value="MFC5910320.1"/>
    <property type="molecule type" value="Genomic_DNA"/>
</dbReference>
<keyword evidence="2" id="KW-1133">Transmembrane helix</keyword>
<comment type="caution">
    <text evidence="3">The sequence shown here is derived from an EMBL/GenBank/DDBJ whole genome shotgun (WGS) entry which is preliminary data.</text>
</comment>
<keyword evidence="3" id="KW-0378">Hydrolase</keyword>
<dbReference type="RefSeq" id="WP_380587277.1">
    <property type="nucleotide sequence ID" value="NZ_JBHSQJ010000108.1"/>
</dbReference>
<feature type="transmembrane region" description="Helical" evidence="2">
    <location>
        <begin position="6"/>
        <end position="27"/>
    </location>
</feature>
<sequence length="375" mass="40612">MSLTGNAFFILLVVVTVVAVVATLLLWNQVRGPRAVRLVTRLVLIGVCQLTAIAVVATWINNANGLYTSWADLFGEQQGAGPVAAGAAQTVFTRGEGATQETTFRGRWSGVTGQAIVWTPPQYQDPKYAHDSFPVMMLLHGVPGGPLSWIRGGQVLTALGRMMTSGEVSPAIVVIPSIDAGGRDTDCSDTPRQKNATWLMRDVHDLVTSRFRALNGPHDWSVIGFSTGGLCAVKLAMQYPQELGSAVGLSPDDFHGDRSALPDPKLRQLNSPLWLAKKRPPVSLFVATSSKDRFSTVPNVKDLEKVVQWPTVLSTPMILNDGGHNWGTWRGLFQVVFPWASDHLEAPHPLRPIAKPKPGPTSLASSGRIRTPLHR</sequence>
<protein>
    <submittedName>
        <fullName evidence="3">Alpha/beta hydrolase</fullName>
    </submittedName>
</protein>
<reference evidence="4" key="1">
    <citation type="journal article" date="2019" name="Int. J. Syst. Evol. Microbiol.">
        <title>The Global Catalogue of Microorganisms (GCM) 10K type strain sequencing project: providing services to taxonomists for standard genome sequencing and annotation.</title>
        <authorList>
            <consortium name="The Broad Institute Genomics Platform"/>
            <consortium name="The Broad Institute Genome Sequencing Center for Infectious Disease"/>
            <person name="Wu L."/>
            <person name="Ma J."/>
        </authorList>
    </citation>
    <scope>NUCLEOTIDE SEQUENCE [LARGE SCALE GENOMIC DNA]</scope>
    <source>
        <strain evidence="4">JCM 4816</strain>
    </source>
</reference>
<dbReference type="InterPro" id="IPR050583">
    <property type="entry name" value="Mycobacterial_A85_antigen"/>
</dbReference>
<dbReference type="Gene3D" id="3.40.50.1820">
    <property type="entry name" value="alpha/beta hydrolase"/>
    <property type="match status" value="1"/>
</dbReference>